<keyword evidence="12" id="KW-1185">Reference proteome</keyword>
<dbReference type="Pfam" id="PF02626">
    <property type="entry name" value="CT_A_B"/>
    <property type="match status" value="1"/>
</dbReference>
<dbReference type="PROSITE" id="PS00867">
    <property type="entry name" value="CPSASE_2"/>
    <property type="match status" value="1"/>
</dbReference>
<dbReference type="SMART" id="SM00796">
    <property type="entry name" value="AHS1"/>
    <property type="match status" value="1"/>
</dbReference>
<evidence type="ECO:0000313" key="11">
    <source>
        <dbReference type="EMBL" id="ETS86980.1"/>
    </source>
</evidence>
<dbReference type="NCBIfam" id="TIGR02712">
    <property type="entry name" value="urea_carbox"/>
    <property type="match status" value="1"/>
</dbReference>
<keyword evidence="6" id="KW-0092">Biotin</keyword>
<dbReference type="SMART" id="SM00878">
    <property type="entry name" value="Biotin_carb_C"/>
    <property type="match status" value="1"/>
</dbReference>
<evidence type="ECO:0000256" key="1">
    <source>
        <dbReference type="ARBA" id="ARBA00001953"/>
    </source>
</evidence>
<keyword evidence="2" id="KW-0436">Ligase</keyword>
<dbReference type="PANTHER" id="PTHR18866:SF128">
    <property type="entry name" value="UREA AMIDOLYASE"/>
    <property type="match status" value="1"/>
</dbReference>
<dbReference type="PROSITE" id="PS50968">
    <property type="entry name" value="BIOTINYL_LIPOYL"/>
    <property type="match status" value="1"/>
</dbReference>
<dbReference type="GO" id="GO:0004847">
    <property type="term" value="F:urea carboxylase activity"/>
    <property type="evidence" value="ECO:0007669"/>
    <property type="project" value="TreeGrafter"/>
</dbReference>
<dbReference type="Gene3D" id="3.10.490.10">
    <property type="entry name" value="Gamma-glutamyl cyclotransferase-like"/>
    <property type="match status" value="1"/>
</dbReference>
<dbReference type="OrthoDB" id="196847at2759"/>
<dbReference type="PROSITE" id="PS00866">
    <property type="entry name" value="CPSASE_1"/>
    <property type="match status" value="1"/>
</dbReference>
<feature type="domain" description="Lipoyl-binding" evidence="8">
    <location>
        <begin position="1760"/>
        <end position="1833"/>
    </location>
</feature>
<dbReference type="RefSeq" id="XP_007827580.1">
    <property type="nucleotide sequence ID" value="XM_007829389.1"/>
</dbReference>
<dbReference type="InterPro" id="IPR011764">
    <property type="entry name" value="Biotin_carboxylation_dom"/>
</dbReference>
<dbReference type="InterPro" id="IPR005481">
    <property type="entry name" value="BC-like_N"/>
</dbReference>
<evidence type="ECO:0000256" key="3">
    <source>
        <dbReference type="ARBA" id="ARBA00022741"/>
    </source>
</evidence>
<dbReference type="Gene3D" id="3.30.1360.40">
    <property type="match status" value="1"/>
</dbReference>
<dbReference type="InterPro" id="IPR050856">
    <property type="entry name" value="Biotin_carboxylase_complex"/>
</dbReference>
<protein>
    <recommendedName>
        <fullName evidence="13">Urea amidolyase</fullName>
    </recommendedName>
</protein>
<dbReference type="Gene3D" id="2.40.50.100">
    <property type="match status" value="1"/>
</dbReference>
<keyword evidence="4" id="KW-0378">Hydrolase</keyword>
<dbReference type="GO" id="GO:0046872">
    <property type="term" value="F:metal ion binding"/>
    <property type="evidence" value="ECO:0007669"/>
    <property type="project" value="InterPro"/>
</dbReference>
<dbReference type="Gene3D" id="3.90.1300.10">
    <property type="entry name" value="Amidase signature (AS) domain"/>
    <property type="match status" value="1"/>
</dbReference>
<dbReference type="PROSITE" id="PS50975">
    <property type="entry name" value="ATP_GRASP"/>
    <property type="match status" value="1"/>
</dbReference>
<dbReference type="FunFam" id="3.40.50.20:FF:000010">
    <property type="entry name" value="Propionyl-CoA carboxylase subunit alpha"/>
    <property type="match status" value="1"/>
</dbReference>
<dbReference type="eggNOG" id="KOG1211">
    <property type="taxonomic scope" value="Eukaryota"/>
</dbReference>
<dbReference type="PROSITE" id="PS50979">
    <property type="entry name" value="BC"/>
    <property type="match status" value="1"/>
</dbReference>
<dbReference type="STRING" id="1229662.W3XLY0"/>
<dbReference type="InterPro" id="IPR029000">
    <property type="entry name" value="Cyclophilin-like_dom_sf"/>
</dbReference>
<evidence type="ECO:0000256" key="5">
    <source>
        <dbReference type="ARBA" id="ARBA00022840"/>
    </source>
</evidence>
<dbReference type="NCBIfam" id="NF006043">
    <property type="entry name" value="PRK08186.1"/>
    <property type="match status" value="1"/>
</dbReference>
<evidence type="ECO:0000313" key="12">
    <source>
        <dbReference type="Proteomes" id="UP000030651"/>
    </source>
</evidence>
<keyword evidence="5 7" id="KW-0067">ATP-binding</keyword>
<dbReference type="InterPro" id="IPR003833">
    <property type="entry name" value="CT_C_D"/>
</dbReference>
<dbReference type="GO" id="GO:0005524">
    <property type="term" value="F:ATP binding"/>
    <property type="evidence" value="ECO:0007669"/>
    <property type="project" value="UniProtKB-UniRule"/>
</dbReference>
<dbReference type="InterPro" id="IPR014084">
    <property type="entry name" value="Urea_COase"/>
</dbReference>
<dbReference type="GeneID" id="19265821"/>
<dbReference type="InterPro" id="IPR011053">
    <property type="entry name" value="Single_hybrid_motif"/>
</dbReference>
<keyword evidence="3 7" id="KW-0547">Nucleotide-binding</keyword>
<dbReference type="InterPro" id="IPR005482">
    <property type="entry name" value="Biotin_COase_C"/>
</dbReference>
<dbReference type="NCBIfam" id="TIGR00724">
    <property type="entry name" value="urea_amlyse_rel"/>
    <property type="match status" value="1"/>
</dbReference>
<dbReference type="InterPro" id="IPR003778">
    <property type="entry name" value="CT_A_B"/>
</dbReference>
<dbReference type="KEGG" id="pfy:PFICI_00808"/>
<reference evidence="12" key="1">
    <citation type="journal article" date="2015" name="BMC Genomics">
        <title>Genomic and transcriptomic analysis of the endophytic fungus Pestalotiopsis fici reveals its lifestyle and high potential for synthesis of natural products.</title>
        <authorList>
            <person name="Wang X."/>
            <person name="Zhang X."/>
            <person name="Liu L."/>
            <person name="Xiang M."/>
            <person name="Wang W."/>
            <person name="Sun X."/>
            <person name="Che Y."/>
            <person name="Guo L."/>
            <person name="Liu G."/>
            <person name="Guo L."/>
            <person name="Wang C."/>
            <person name="Yin W.B."/>
            <person name="Stadler M."/>
            <person name="Zhang X."/>
            <person name="Liu X."/>
        </authorList>
    </citation>
    <scope>NUCLEOTIDE SEQUENCE [LARGE SCALE GENOMIC DNA]</scope>
    <source>
        <strain evidence="12">W106-1 / CGMCC3.15140</strain>
    </source>
</reference>
<dbReference type="SUPFAM" id="SSF75304">
    <property type="entry name" value="Amidase signature (AS) enzymes"/>
    <property type="match status" value="1"/>
</dbReference>
<dbReference type="SUPFAM" id="SSF51230">
    <property type="entry name" value="Single hybrid motif"/>
    <property type="match status" value="1"/>
</dbReference>
<feature type="domain" description="ATP-grasp" evidence="9">
    <location>
        <begin position="755"/>
        <end position="953"/>
    </location>
</feature>
<dbReference type="eggNOG" id="KOG0238">
    <property type="taxonomic scope" value="Eukaryota"/>
</dbReference>
<feature type="domain" description="Biotin carboxylation" evidence="10">
    <location>
        <begin position="636"/>
        <end position="1083"/>
    </location>
</feature>
<dbReference type="NCBIfam" id="TIGR02713">
    <property type="entry name" value="allophanate_hyd"/>
    <property type="match status" value="1"/>
</dbReference>
<dbReference type="Pfam" id="PF02682">
    <property type="entry name" value="CT_C_D"/>
    <property type="match status" value="1"/>
</dbReference>
<dbReference type="SUPFAM" id="SSF160467">
    <property type="entry name" value="PH0987 N-terminal domain-like"/>
    <property type="match status" value="1"/>
</dbReference>
<dbReference type="InterPro" id="IPR011761">
    <property type="entry name" value="ATP-grasp"/>
</dbReference>
<gene>
    <name evidence="11" type="ORF">PFICI_00808</name>
</gene>
<dbReference type="InterPro" id="IPR023631">
    <property type="entry name" value="Amidase_dom"/>
</dbReference>
<dbReference type="InterPro" id="IPR053844">
    <property type="entry name" value="AH_C"/>
</dbReference>
<dbReference type="Gene3D" id="3.30.470.20">
    <property type="entry name" value="ATP-grasp fold, B domain"/>
    <property type="match status" value="1"/>
</dbReference>
<accession>W3XLY0</accession>
<dbReference type="SUPFAM" id="SSF50891">
    <property type="entry name" value="Cyclophilin-like"/>
    <property type="match status" value="2"/>
</dbReference>
<dbReference type="OMA" id="GGMYMCI"/>
<dbReference type="Proteomes" id="UP000030651">
    <property type="component" value="Unassembled WGS sequence"/>
</dbReference>
<dbReference type="Pfam" id="PF02786">
    <property type="entry name" value="CPSase_L_D2"/>
    <property type="match status" value="1"/>
</dbReference>
<evidence type="ECO:0000256" key="7">
    <source>
        <dbReference type="PROSITE-ProRule" id="PRU00409"/>
    </source>
</evidence>
<dbReference type="Gene3D" id="1.20.58.1700">
    <property type="match status" value="1"/>
</dbReference>
<dbReference type="EMBL" id="KI912109">
    <property type="protein sequence ID" value="ETS86980.1"/>
    <property type="molecule type" value="Genomic_DNA"/>
</dbReference>
<dbReference type="InterPro" id="IPR011054">
    <property type="entry name" value="Rudment_hybrid_motif"/>
</dbReference>
<dbReference type="Pfam" id="PF02785">
    <property type="entry name" value="Biotin_carb_C"/>
    <property type="match status" value="1"/>
</dbReference>
<dbReference type="Pfam" id="PF00289">
    <property type="entry name" value="Biotin_carb_N"/>
    <property type="match status" value="1"/>
</dbReference>
<dbReference type="SMART" id="SM00797">
    <property type="entry name" value="AHS2"/>
    <property type="match status" value="1"/>
</dbReference>
<dbReference type="InterPro" id="IPR005479">
    <property type="entry name" value="CPAse_ATP-bd"/>
</dbReference>
<evidence type="ECO:0008006" key="13">
    <source>
        <dbReference type="Google" id="ProtNLM"/>
    </source>
</evidence>
<dbReference type="FunCoup" id="W3XLY0">
    <property type="interactions" value="170"/>
</dbReference>
<dbReference type="GO" id="GO:0016787">
    <property type="term" value="F:hydrolase activity"/>
    <property type="evidence" value="ECO:0007669"/>
    <property type="project" value="UniProtKB-KW"/>
</dbReference>
<dbReference type="InParanoid" id="W3XLY0"/>
<dbReference type="InterPro" id="IPR000089">
    <property type="entry name" value="Biotin_lipoyl"/>
</dbReference>
<dbReference type="SUPFAM" id="SSF51246">
    <property type="entry name" value="Rudiment single hybrid motif"/>
    <property type="match status" value="1"/>
</dbReference>
<comment type="cofactor">
    <cofactor evidence="1">
        <name>biotin</name>
        <dbReference type="ChEBI" id="CHEBI:57586"/>
    </cofactor>
</comment>
<organism evidence="11 12">
    <name type="scientific">Pestalotiopsis fici (strain W106-1 / CGMCC3.15140)</name>
    <dbReference type="NCBI Taxonomy" id="1229662"/>
    <lineage>
        <taxon>Eukaryota</taxon>
        <taxon>Fungi</taxon>
        <taxon>Dikarya</taxon>
        <taxon>Ascomycota</taxon>
        <taxon>Pezizomycotina</taxon>
        <taxon>Sordariomycetes</taxon>
        <taxon>Xylariomycetidae</taxon>
        <taxon>Amphisphaeriales</taxon>
        <taxon>Sporocadaceae</taxon>
        <taxon>Pestalotiopsis</taxon>
    </lineage>
</organism>
<evidence type="ECO:0000256" key="6">
    <source>
        <dbReference type="ARBA" id="ARBA00023267"/>
    </source>
</evidence>
<dbReference type="SUPFAM" id="SSF56059">
    <property type="entry name" value="Glutathione synthetase ATP-binding domain-like"/>
    <property type="match status" value="1"/>
</dbReference>
<evidence type="ECO:0000259" key="9">
    <source>
        <dbReference type="PROSITE" id="PS50975"/>
    </source>
</evidence>
<evidence type="ECO:0000259" key="10">
    <source>
        <dbReference type="PROSITE" id="PS50979"/>
    </source>
</evidence>
<dbReference type="PANTHER" id="PTHR18866">
    <property type="entry name" value="CARBOXYLASE:PYRUVATE/ACETYL-COA/PROPIONYL-COA CARBOXYLASE"/>
    <property type="match status" value="1"/>
</dbReference>
<dbReference type="Gene3D" id="2.40.100.10">
    <property type="entry name" value="Cyclophilin-like"/>
    <property type="match status" value="2"/>
</dbReference>
<sequence length="1836" mass="199935">MQLGLSEAQAMDGEFPVTISEWRAAQVAGNGLARLQSLVAHQRAHNEQSRVWISLATDKQIAHQWHALSSDNLPLYGVPFAVKDNIDAATFRSTAACPSFNPTAATEDATVVKRLKAAGAILIGKTNLDQFATGLVGTRSPYGAVPNSFDPSYVSGGSSSGSAVSVARAVVPFSLGTDTAGSGRVPAGLNNIYGLKPTRGALSTKGVVPACRSLDCVSIFALTVDDAETILHIAEGFDEEDAYSRARPSQLTASGLGENSCASPTKTPTFAVCNDPAWYGDDEQADAYASALKRCTGLGWKLVPVSFADLFALAKLLYEGPWVAERFAAIHEFIESGSEMDPTVRTIVLGAKNFSAVDTFLAEYKRQELTRQVQSTFKNFDGLLVPTTPLFPTMAALVKDPIGENSKLGTYTNFVNFLDWSAFSVPAGFRGDGLPFGVTLIANSWQETALLAWARQLVSGTSHRLGSTQHLAVANPGHEANAPLADSPRLDRIRVAVVGAHLRGFPLNKDLVSRGAVFEQLTSTSSTYRLFALSNSEPRKPGLRQALTGEVGEKVEVEVWSLPRENFAGFMETIPFPLGIGTIQLADGTWVKGFVCEYSALQSALDITHFGGWRAYNRSIQDSSPHILPPKATARRIKSVLIANRGEIALRILKTLRQMGIKAVTIYSDADAACPHVRDADVALRLEGTSVIDTYLNADKILQLAKSEKVDAIIPGYGFLSENADFARRVEEHGIVWVGPTPDQMSDLGLKHRARAIAQQAGVPTVPGSPELIAELEKALSEAHRVGFPLMLKSTAGGGGIGLRQCNDVEELREAFDGVKRLASANFADDGVFLERFIRNARHVEVQILGDGTGRVLAAGERDCSLQRRHQKVVEESPASMIPAAIRSQIRQSAIKLASSVKYRNVGTVEFIYDVDSQEFFFLEVNTRLQVEHPVTESVTGLDLVQCMINIAAQDFAALFHQKHNEVESSGASIEVRVYAEDPVQSFQPCHGLITNVKFPEWLRVDTWIEKGTEVSTSYDPMLAKLITFGKDRQEALEIMARGLAETRIDGVQSNLKYLRQIISSEMFRTGSYTTTILDTFQFVTDSLTILQPGGSLAIQDFPGRVGFWDIGVPPSGPMDDLSFRLANRLVSNDDHAAAFECTLRGPSLKFHCDTVIAVTGGQCEVFIDDLPVKMYQALCVSAGQHIHCKEIETGYRIYIAVAGGIDVPLVMGSRSTFDLAQLGGHKGRKLAAADVIHLNTNGHKSESRTLQSAVPLPIPSQPNAKWTIGVIPGPHGAPDIFNQEGIDALFDNEWDVHYNSNRLGIRLQGVRPSWARQNGGSAGLHPSNIHDAPYSIGSVSFTGDEAIVLTVDGPSLGGFAVFCVVAAAELWKLGQVRPGDKIKLQPINLKRAHELEMSLLQSLNSFEFSDPFSNPSEHGQQAAEFYSTMIGEVDDNGTKIVAKQAGDRGILLEFGQENDGFDIWQSARSLTLIQQHRVDPIPDVRELTPGVRTLHVTYTSQADPGLIFQRLVKSLTSREVPLKVPSRIVSLPLAFDDSVTRAALDRYSATIRSQAPWLPSNIKFLEQLNGIDDLQDVLQQSTFLVLGLGDVYLGSPCAIPLDPRQRLFGTKYNPSRSFTPRGSVGIGGQYMCIYAMNSPGGYQLVGRTTDIWSSTPVHEGNRGAGTDTNNAWIFQIFDRITFHPVTESDIDTKSSSELIKISDGTLDLVAYKSWLEENKSEIAEWEAKRAEHRDNSPFMEELIKPYDSGLTRSLDNGSMEIVGDSVRAPMPGRCWRIAVVEGQKVKKGEALVYLECSKMEIEVSSPIEGVCARVSVQEGRIVQAQDELLVIQPLS</sequence>
<dbReference type="InterPro" id="IPR014085">
    <property type="entry name" value="Allophanate_hydrolase"/>
</dbReference>
<proteinExistence type="predicted"/>
<evidence type="ECO:0000256" key="2">
    <source>
        <dbReference type="ARBA" id="ARBA00022598"/>
    </source>
</evidence>
<dbReference type="Pfam" id="PF00364">
    <property type="entry name" value="Biotin_lipoyl"/>
    <property type="match status" value="1"/>
</dbReference>
<name>W3XLY0_PESFW</name>
<dbReference type="SUPFAM" id="SSF52440">
    <property type="entry name" value="PreATP-grasp domain"/>
    <property type="match status" value="1"/>
</dbReference>
<dbReference type="HOGENOM" id="CLU_002162_4_1_1"/>
<dbReference type="InterPro" id="IPR016185">
    <property type="entry name" value="PreATP-grasp_dom_sf"/>
</dbReference>
<dbReference type="Pfam" id="PF21986">
    <property type="entry name" value="AH_C"/>
    <property type="match status" value="1"/>
</dbReference>
<dbReference type="InterPro" id="IPR036928">
    <property type="entry name" value="AS_sf"/>
</dbReference>
<dbReference type="Pfam" id="PF01425">
    <property type="entry name" value="Amidase"/>
    <property type="match status" value="1"/>
</dbReference>
<evidence type="ECO:0000256" key="4">
    <source>
        <dbReference type="ARBA" id="ARBA00022801"/>
    </source>
</evidence>
<evidence type="ECO:0000259" key="8">
    <source>
        <dbReference type="PROSITE" id="PS50968"/>
    </source>
</evidence>
<dbReference type="CDD" id="cd06850">
    <property type="entry name" value="biotinyl_domain"/>
    <property type="match status" value="1"/>
</dbReference>